<comment type="caution">
    <text evidence="2">The sequence shown here is derived from an EMBL/GenBank/DDBJ whole genome shotgun (WGS) entry which is preliminary data.</text>
</comment>
<evidence type="ECO:0000313" key="3">
    <source>
        <dbReference type="Proteomes" id="UP000035763"/>
    </source>
</evidence>
<dbReference type="EMBL" id="CAJA01000139">
    <property type="protein sequence ID" value="CCH73001.1"/>
    <property type="molecule type" value="Genomic_DNA"/>
</dbReference>
<dbReference type="Proteomes" id="UP000035763">
    <property type="component" value="Unassembled WGS sequence"/>
</dbReference>
<dbReference type="GO" id="GO:0004672">
    <property type="term" value="F:protein kinase activity"/>
    <property type="evidence" value="ECO:0007669"/>
    <property type="project" value="InterPro"/>
</dbReference>
<dbReference type="PROSITE" id="PS50011">
    <property type="entry name" value="PROTEIN_KINASE_DOM"/>
    <property type="match status" value="1"/>
</dbReference>
<dbReference type="GO" id="GO:0005524">
    <property type="term" value="F:ATP binding"/>
    <property type="evidence" value="ECO:0007669"/>
    <property type="project" value="InterPro"/>
</dbReference>
<keyword evidence="3" id="KW-1185">Reference proteome</keyword>
<gene>
    <name evidence="2" type="ORF">BN11_2230006</name>
</gene>
<dbReference type="InterPro" id="IPR000719">
    <property type="entry name" value="Prot_kinase_dom"/>
</dbReference>
<evidence type="ECO:0000313" key="2">
    <source>
        <dbReference type="EMBL" id="CCH73001.1"/>
    </source>
</evidence>
<accession>W6JWA5</accession>
<dbReference type="AlphaFoldDB" id="W6JWA5"/>
<sequence length="338" mass="37335">MSRTPADVTIQKSALGQMSKLGRGGQATVFKLASPPPIPGAEGQYVFKRYHKEILEESGHSLATTMPQLILHPDDMNTEDQRFVRRYTVWPQGLVLENGTAQGILMKLIPEPFFFDLEFGGVGPSERTLLEVQYLMAPESKKPERGIPAATAKDRLYLILDVLKIVDFLHRNGLVIGDFSPKNLVVTNPAKGVASSGRKFTPKFLDVDAFRFAGGVPPIQQMHTPNWFPPEVRAAAILRDKLISEGASQIEISRARAAANIQTIKSDIFKMGLLALRLLHIPRDPNEDDTQSVYVSTTATANIERLVNPRRARLLRSMLDADPDSRPSARDVLAAFSG</sequence>
<evidence type="ECO:0000259" key="1">
    <source>
        <dbReference type="PROSITE" id="PS50011"/>
    </source>
</evidence>
<organism evidence="2 3">
    <name type="scientific">Nostocoides australiense Ben110</name>
    <dbReference type="NCBI Taxonomy" id="1193182"/>
    <lineage>
        <taxon>Bacteria</taxon>
        <taxon>Bacillati</taxon>
        <taxon>Actinomycetota</taxon>
        <taxon>Actinomycetes</taxon>
        <taxon>Micrococcales</taxon>
        <taxon>Intrasporangiaceae</taxon>
        <taxon>Nostocoides</taxon>
    </lineage>
</organism>
<feature type="domain" description="Protein kinase" evidence="1">
    <location>
        <begin position="15"/>
        <end position="338"/>
    </location>
</feature>
<dbReference type="Gene3D" id="1.10.510.10">
    <property type="entry name" value="Transferase(Phosphotransferase) domain 1"/>
    <property type="match status" value="1"/>
</dbReference>
<protein>
    <recommendedName>
        <fullName evidence="1">Protein kinase domain-containing protein</fullName>
    </recommendedName>
</protein>
<dbReference type="SUPFAM" id="SSF56112">
    <property type="entry name" value="Protein kinase-like (PK-like)"/>
    <property type="match status" value="1"/>
</dbReference>
<dbReference type="InterPro" id="IPR011009">
    <property type="entry name" value="Kinase-like_dom_sf"/>
</dbReference>
<proteinExistence type="predicted"/>
<reference evidence="2 3" key="1">
    <citation type="journal article" date="2013" name="ISME J.">
        <title>A metabolic model for members of the genus Tetrasphaera involved in enhanced biological phosphorus removal.</title>
        <authorList>
            <person name="Kristiansen R."/>
            <person name="Nguyen H.T.T."/>
            <person name="Saunders A.M."/>
            <person name="Nielsen J.L."/>
            <person name="Wimmer R."/>
            <person name="Le V.Q."/>
            <person name="McIlroy S.J."/>
            <person name="Petrovski S."/>
            <person name="Seviour R.J."/>
            <person name="Calteau A."/>
            <person name="Nielsen K.L."/>
            <person name="Nielsen P.H."/>
        </authorList>
    </citation>
    <scope>NUCLEOTIDE SEQUENCE [LARGE SCALE GENOMIC DNA]</scope>
    <source>
        <strain evidence="2 3">Ben110</strain>
    </source>
</reference>
<dbReference type="STRING" id="1193182.BN11_2230006"/>
<name>W6JWA5_9MICO</name>